<organism evidence="6 7">
    <name type="scientific">Caldithrix abyssi DSM 13497</name>
    <dbReference type="NCBI Taxonomy" id="880073"/>
    <lineage>
        <taxon>Bacteria</taxon>
        <taxon>Pseudomonadati</taxon>
        <taxon>Calditrichota</taxon>
        <taxon>Calditrichia</taxon>
        <taxon>Calditrichales</taxon>
        <taxon>Calditrichaceae</taxon>
        <taxon>Caldithrix</taxon>
    </lineage>
</organism>
<dbReference type="STRING" id="880073.Cabys_3490"/>
<dbReference type="Pfam" id="PF20957">
    <property type="entry name" value="GxGYxYP_N_2nd"/>
    <property type="match status" value="1"/>
</dbReference>
<evidence type="ECO:0000313" key="7">
    <source>
        <dbReference type="Proteomes" id="UP000004671"/>
    </source>
</evidence>
<dbReference type="EMBL" id="CM001402">
    <property type="protein sequence ID" value="EHO40290.1"/>
    <property type="molecule type" value="Genomic_DNA"/>
</dbReference>
<dbReference type="EMBL" id="CP018099">
    <property type="protein sequence ID" value="APF20236.1"/>
    <property type="molecule type" value="Genomic_DNA"/>
</dbReference>
<proteinExistence type="predicted"/>
<dbReference type="InterPro" id="IPR048309">
    <property type="entry name" value="GxGYxYP_N_3rd"/>
</dbReference>
<dbReference type="Pfam" id="PF20958">
    <property type="entry name" value="GxGYxYP_N_3rd"/>
    <property type="match status" value="1"/>
</dbReference>
<dbReference type="eggNOG" id="COG1595">
    <property type="taxonomic scope" value="Bacteria"/>
</dbReference>
<keyword evidence="7" id="KW-1185">Reference proteome</keyword>
<dbReference type="InterPro" id="IPR025832">
    <property type="entry name" value="GxGYxYP_C"/>
</dbReference>
<dbReference type="InterPro" id="IPR026444">
    <property type="entry name" value="Secre_tail"/>
</dbReference>
<name>H1XSR3_CALAY</name>
<dbReference type="Gene3D" id="2.60.40.10">
    <property type="entry name" value="Immunoglobulins"/>
    <property type="match status" value="1"/>
</dbReference>
<accession>H1XSR3</accession>
<evidence type="ECO:0000259" key="4">
    <source>
        <dbReference type="Pfam" id="PF20958"/>
    </source>
</evidence>
<dbReference type="PaxDb" id="880073-Calab_0647"/>
<dbReference type="Gene3D" id="3.20.20.490">
    <property type="entry name" value="GxGYxYP glycoside hydrolase, C-terminal domain"/>
    <property type="match status" value="1"/>
</dbReference>
<evidence type="ECO:0000259" key="2">
    <source>
        <dbReference type="Pfam" id="PF16216"/>
    </source>
</evidence>
<dbReference type="Gene3D" id="2.60.40.4070">
    <property type="match status" value="1"/>
</dbReference>
<gene>
    <name evidence="5" type="ORF">Cabys_3490</name>
    <name evidence="6" type="ORF">Calab_0647</name>
</gene>
<feature type="domain" description="GxGYxYP putative glycoside hydrolase C-terminal" evidence="1">
    <location>
        <begin position="430"/>
        <end position="651"/>
    </location>
</feature>
<dbReference type="InParanoid" id="H1XSR3"/>
<evidence type="ECO:0000313" key="6">
    <source>
        <dbReference type="EMBL" id="EHO40290.1"/>
    </source>
</evidence>
<evidence type="ECO:0000259" key="3">
    <source>
        <dbReference type="Pfam" id="PF20957"/>
    </source>
</evidence>
<dbReference type="NCBIfam" id="TIGR04183">
    <property type="entry name" value="Por_Secre_tail"/>
    <property type="match status" value="1"/>
</dbReference>
<dbReference type="InterPro" id="IPR048310">
    <property type="entry name" value="GxGYxYP_N_2nd"/>
</dbReference>
<dbReference type="InterPro" id="IPR032626">
    <property type="entry name" value="GxGYxYP_N_1st"/>
</dbReference>
<evidence type="ECO:0000313" key="5">
    <source>
        <dbReference type="EMBL" id="APF20236.1"/>
    </source>
</evidence>
<dbReference type="HOGENOM" id="CLU_282096_0_0_0"/>
<evidence type="ECO:0000259" key="1">
    <source>
        <dbReference type="Pfam" id="PF14323"/>
    </source>
</evidence>
<dbReference type="RefSeq" id="WP_006927239.1">
    <property type="nucleotide sequence ID" value="NZ_CM001402.1"/>
</dbReference>
<feature type="domain" description="GxGYxYP putative glycoside hydrolase third N-terminal" evidence="4">
    <location>
        <begin position="331"/>
        <end position="408"/>
    </location>
</feature>
<reference evidence="6 7" key="1">
    <citation type="submission" date="2011-09" db="EMBL/GenBank/DDBJ databases">
        <title>The permanent draft genome of Caldithrix abyssi DSM 13497.</title>
        <authorList>
            <consortium name="US DOE Joint Genome Institute (JGI-PGF)"/>
            <person name="Lucas S."/>
            <person name="Han J."/>
            <person name="Lapidus A."/>
            <person name="Bruce D."/>
            <person name="Goodwin L."/>
            <person name="Pitluck S."/>
            <person name="Peters L."/>
            <person name="Kyrpides N."/>
            <person name="Mavromatis K."/>
            <person name="Ivanova N."/>
            <person name="Mikhailova N."/>
            <person name="Chertkov O."/>
            <person name="Detter J.C."/>
            <person name="Tapia R."/>
            <person name="Han C."/>
            <person name="Land M."/>
            <person name="Hauser L."/>
            <person name="Markowitz V."/>
            <person name="Cheng J.-F."/>
            <person name="Hugenholtz P."/>
            <person name="Woyke T."/>
            <person name="Wu D."/>
            <person name="Spring S."/>
            <person name="Brambilla E."/>
            <person name="Klenk H.-P."/>
            <person name="Eisen J.A."/>
        </authorList>
    </citation>
    <scope>NUCLEOTIDE SEQUENCE [LARGE SCALE GENOMIC DNA]</scope>
    <source>
        <strain evidence="6 7">DSM 13497</strain>
    </source>
</reference>
<dbReference type="PANTHER" id="PTHR37321:SF1">
    <property type="entry name" value="EXPORTED PROTEIN"/>
    <property type="match status" value="1"/>
</dbReference>
<reference evidence="5 8" key="2">
    <citation type="submission" date="2016-11" db="EMBL/GenBank/DDBJ databases">
        <title>Genomic analysis of Caldithrix abyssi and proposal of a novel bacterial phylum Caldithrichaeota.</title>
        <authorList>
            <person name="Kublanov I."/>
            <person name="Sigalova O."/>
            <person name="Gavrilov S."/>
            <person name="Lebedinsky A."/>
            <person name="Ivanova N."/>
            <person name="Daum C."/>
            <person name="Reddy T."/>
            <person name="Klenk H.P."/>
            <person name="Goker M."/>
            <person name="Reva O."/>
            <person name="Miroshnichenko M."/>
            <person name="Kyprides N."/>
            <person name="Woyke T."/>
            <person name="Gelfand M."/>
        </authorList>
    </citation>
    <scope>NUCLEOTIDE SEQUENCE [LARGE SCALE GENOMIC DNA]</scope>
    <source>
        <strain evidence="5 8">LF13</strain>
    </source>
</reference>
<dbReference type="PANTHER" id="PTHR37321">
    <property type="entry name" value="EXPORTED PROTEIN-RELATED"/>
    <property type="match status" value="1"/>
</dbReference>
<dbReference type="Proteomes" id="UP000183868">
    <property type="component" value="Chromosome"/>
</dbReference>
<feature type="domain" description="GxGYxYP putative glycoside hydrolase second N-terminal" evidence="3">
    <location>
        <begin position="110"/>
        <end position="182"/>
    </location>
</feature>
<dbReference type="Pfam" id="PF16216">
    <property type="entry name" value="GxGYxYP_N"/>
    <property type="match status" value="1"/>
</dbReference>
<dbReference type="Proteomes" id="UP000004671">
    <property type="component" value="Chromosome"/>
</dbReference>
<protein>
    <submittedName>
        <fullName evidence="5">Por secretion system C-terminal sorting domain-containing protein</fullName>
    </submittedName>
</protein>
<dbReference type="InterPro" id="IPR038410">
    <property type="entry name" value="GxGYxYP_C_sf"/>
</dbReference>
<evidence type="ECO:0000313" key="8">
    <source>
        <dbReference type="Proteomes" id="UP000183868"/>
    </source>
</evidence>
<dbReference type="KEGG" id="caby:Cabys_3490"/>
<dbReference type="AlphaFoldDB" id="H1XSR3"/>
<feature type="domain" description="GxGYxYP putative glycoside hydrolase first N-terminal" evidence="2">
    <location>
        <begin position="41"/>
        <end position="108"/>
    </location>
</feature>
<dbReference type="eggNOG" id="COG1361">
    <property type="taxonomic scope" value="Bacteria"/>
</dbReference>
<sequence precursor="true">MLFCKDFKKKSLMIKKGWIFFIFFLFSFFYGVGCPAQNTAYKIDVSGMGWEEKSLFSSVQGIVNKNGPFIFLRFDDIDDKWQQYYSSRYGFQFISLSDPYQVLTIFRDKIKGYVLWDYGNLESYNIAATLSGIHDWIVVSKYFEKKIKTLGIPLKEDVSQKFIGMSKDQVYDWAFENYWDQCNKKFVTSLALGDIKWISVDITPYVNGTDFYVRFEDAIKTNGNGTKLRSLKIIQGGKEVVNLRTGTEEEKTYLYDPDHSWFDPDGDRIADLTQYFTYRFQLSDSGQIILKFLAFNQYMVKVGNTPNGPFTTVSFSSKVTGSTIGGSRELDMAIFYRTFCFDLSSRKYDYPEEYAIKDKIMEAMEHPGFVLGWVSFQTGRDDEGSYVAQASLHGNAVICCGAPNFSFHHWVKPERFTPPSLSETPAIDENKIYVSFLISDGDAFHWTNGFQGRQYLSPDRGSIPFGWELQPLLYDMAPAVLQYYYETATDNDDLVASASGIGYCHPEKFPADRLDEYLQETRRYLELTGLKSISILSANNIPFDVVLKYRKYFKDLTVGCEEGYGGRTPGVFPFTDFSIIRTRVPMIGESDPEMILQELNALAQSTTQRPLFVPVHPTCYYTGFEGVKWITDHLDPEVFQVVKPSQLMTMVSRYYQGKLLIDAPKRLIPVLVNGALFLPFKFRAIVETPISVKINLTAPVGVKVTNYQQQAQAYQEKMTHGEFRITLNEPVLSSEILKDARLTLSSALVQDSLSIPMVVLDYQAPDNWYCEYTGNWDAIELNHRYGQQVEDGSAVHGTAWFTQKNAPEAPAHSVFGPYESMAAGEYVACFRLKVGELTSSEVALLDVFNLNADKTTLCQKYIQGTDFNAKDRYQFFYLPFKHDGKGTIETRVFTTGAEDLWIDEVIILRQKEREHIEGPTQGFVGDTLSFSVRAFSIDSDSVSVRFDWGDGDSSKWSDFQASGYLFTQTHAWADTGRFSVRFKTRNTSLNESEWSAPTVVTISATPVNIEANVSIPQDFALSQNYPNPFNPVTHIRFALPQVGRVVLNVYNIFGEKVKTLVDEVKTPGEYQVIWDGRNELNESVASGIYFYQLIFENKKLVKKMILIR</sequence>
<dbReference type="InterPro" id="IPR013783">
    <property type="entry name" value="Ig-like_fold"/>
</dbReference>
<dbReference type="OrthoDB" id="3799094at2"/>
<dbReference type="Pfam" id="PF14323">
    <property type="entry name" value="GxGYxYP_C"/>
    <property type="match status" value="1"/>
</dbReference>